<reference evidence="1" key="2">
    <citation type="submission" date="2022-09" db="EMBL/GenBank/DDBJ databases">
        <title>Biosynthetic gene clusters of Dactylosporangioum fulvum.</title>
        <authorList>
            <person name="Caradec T."/>
        </authorList>
    </citation>
    <scope>NUCLEOTIDE SEQUENCE</scope>
    <source>
        <strain evidence="1">NRRL B-16292</strain>
    </source>
</reference>
<evidence type="ECO:0000313" key="2">
    <source>
        <dbReference type="Proteomes" id="UP001059617"/>
    </source>
</evidence>
<gene>
    <name evidence="1" type="ORF">Dfulv_33120</name>
</gene>
<proteinExistence type="predicted"/>
<evidence type="ECO:0000313" key="1">
    <source>
        <dbReference type="EMBL" id="UWP79984.1"/>
    </source>
</evidence>
<organism evidence="1 2">
    <name type="scientific">Dactylosporangium fulvum</name>
    <dbReference type="NCBI Taxonomy" id="53359"/>
    <lineage>
        <taxon>Bacteria</taxon>
        <taxon>Bacillati</taxon>
        <taxon>Actinomycetota</taxon>
        <taxon>Actinomycetes</taxon>
        <taxon>Micromonosporales</taxon>
        <taxon>Micromonosporaceae</taxon>
        <taxon>Dactylosporangium</taxon>
    </lineage>
</organism>
<name>A0ABY5VSB8_9ACTN</name>
<accession>A0ABY5VSB8</accession>
<reference evidence="1" key="1">
    <citation type="submission" date="2021-04" db="EMBL/GenBank/DDBJ databases">
        <authorList>
            <person name="Hartkoorn R.C."/>
            <person name="Beaudoing E."/>
            <person name="Hot D."/>
        </authorList>
    </citation>
    <scope>NUCLEOTIDE SEQUENCE</scope>
    <source>
        <strain evidence="1">NRRL B-16292</strain>
    </source>
</reference>
<dbReference type="Proteomes" id="UP001059617">
    <property type="component" value="Chromosome"/>
</dbReference>
<dbReference type="EMBL" id="CP073720">
    <property type="protein sequence ID" value="UWP79984.1"/>
    <property type="molecule type" value="Genomic_DNA"/>
</dbReference>
<keyword evidence="2" id="KW-1185">Reference proteome</keyword>
<dbReference type="RefSeq" id="WP_259857742.1">
    <property type="nucleotide sequence ID" value="NZ_BAAAST010000138.1"/>
</dbReference>
<protein>
    <submittedName>
        <fullName evidence="1">Uncharacterized protein</fullName>
    </submittedName>
</protein>
<sequence>MGELPPLSLADWIVLTVVDEQPTHGFAIVAFPSRRHRAPPALGQNPAGPEAVTLTERQLSVLPDSTARY</sequence>